<evidence type="ECO:0000313" key="2">
    <source>
        <dbReference type="Proteomes" id="UP001497382"/>
    </source>
</evidence>
<reference evidence="1 2" key="1">
    <citation type="submission" date="2024-04" db="EMBL/GenBank/DDBJ databases">
        <authorList>
            <person name="Rising A."/>
            <person name="Reimegard J."/>
            <person name="Sonavane S."/>
            <person name="Akerstrom W."/>
            <person name="Nylinder S."/>
            <person name="Hedman E."/>
            <person name="Kallberg Y."/>
        </authorList>
    </citation>
    <scope>NUCLEOTIDE SEQUENCE [LARGE SCALE GENOMIC DNA]</scope>
</reference>
<comment type="caution">
    <text evidence="1">The sequence shown here is derived from an EMBL/GenBank/DDBJ whole genome shotgun (WGS) entry which is preliminary data.</text>
</comment>
<protein>
    <submittedName>
        <fullName evidence="1">Uncharacterized protein</fullName>
    </submittedName>
</protein>
<name>A0AAV1ZIT1_9ARAC</name>
<evidence type="ECO:0000313" key="1">
    <source>
        <dbReference type="EMBL" id="CAL1271560.1"/>
    </source>
</evidence>
<keyword evidence="2" id="KW-1185">Reference proteome</keyword>
<accession>A0AAV1ZIT1</accession>
<dbReference type="Proteomes" id="UP001497382">
    <property type="component" value="Unassembled WGS sequence"/>
</dbReference>
<proteinExistence type="predicted"/>
<dbReference type="EMBL" id="CAXIEN010000055">
    <property type="protein sequence ID" value="CAL1271560.1"/>
    <property type="molecule type" value="Genomic_DNA"/>
</dbReference>
<organism evidence="1 2">
    <name type="scientific">Larinioides sclopetarius</name>
    <dbReference type="NCBI Taxonomy" id="280406"/>
    <lineage>
        <taxon>Eukaryota</taxon>
        <taxon>Metazoa</taxon>
        <taxon>Ecdysozoa</taxon>
        <taxon>Arthropoda</taxon>
        <taxon>Chelicerata</taxon>
        <taxon>Arachnida</taxon>
        <taxon>Araneae</taxon>
        <taxon>Araneomorphae</taxon>
        <taxon>Entelegynae</taxon>
        <taxon>Araneoidea</taxon>
        <taxon>Araneidae</taxon>
        <taxon>Larinioides</taxon>
    </lineage>
</organism>
<sequence>MSFEGRRLCMSLSSVTPISFFAILLRMERKNGKKDGILIMKELKVVLVRQMEFFYREVVIAEVLRTERCVEIFGYLTLENCGLWFTLAGLNARPGVDEAPEPHSVSLPFLSPAAHRCTYARCWRFHFPKICGAIYESFEETNMYTM</sequence>
<dbReference type="AlphaFoldDB" id="A0AAV1ZIT1"/>
<gene>
    <name evidence="1" type="ORF">LARSCL_LOCUS5880</name>
</gene>